<dbReference type="Proteomes" id="UP000007755">
    <property type="component" value="Unassembled WGS sequence"/>
</dbReference>
<evidence type="ECO:0000256" key="2">
    <source>
        <dbReference type="SAM" id="SignalP"/>
    </source>
</evidence>
<evidence type="ECO:0000313" key="4">
    <source>
        <dbReference type="Proteomes" id="UP000007755"/>
    </source>
</evidence>
<gene>
    <name evidence="3" type="ORF">G5I_14560</name>
</gene>
<feature type="region of interest" description="Disordered" evidence="1">
    <location>
        <begin position="114"/>
        <end position="135"/>
    </location>
</feature>
<name>F4X824_ACREC</name>
<organism evidence="4">
    <name type="scientific">Acromyrmex echinatior</name>
    <name type="common">Panamanian leafcutter ant</name>
    <name type="synonym">Acromyrmex octospinosus echinatior</name>
    <dbReference type="NCBI Taxonomy" id="103372"/>
    <lineage>
        <taxon>Eukaryota</taxon>
        <taxon>Metazoa</taxon>
        <taxon>Ecdysozoa</taxon>
        <taxon>Arthropoda</taxon>
        <taxon>Hexapoda</taxon>
        <taxon>Insecta</taxon>
        <taxon>Pterygota</taxon>
        <taxon>Neoptera</taxon>
        <taxon>Endopterygota</taxon>
        <taxon>Hymenoptera</taxon>
        <taxon>Apocrita</taxon>
        <taxon>Aculeata</taxon>
        <taxon>Formicoidea</taxon>
        <taxon>Formicidae</taxon>
        <taxon>Myrmicinae</taxon>
        <taxon>Acromyrmex</taxon>
    </lineage>
</organism>
<keyword evidence="4" id="KW-1185">Reference proteome</keyword>
<feature type="compositionally biased region" description="Pro residues" evidence="1">
    <location>
        <begin position="117"/>
        <end position="129"/>
    </location>
</feature>
<dbReference type="AlphaFoldDB" id="F4X824"/>
<feature type="chain" id="PRO_5003319364" evidence="2">
    <location>
        <begin position="21"/>
        <end position="149"/>
    </location>
</feature>
<evidence type="ECO:0000313" key="3">
    <source>
        <dbReference type="EMBL" id="EGI57405.1"/>
    </source>
</evidence>
<keyword evidence="2" id="KW-0732">Signal</keyword>
<reference evidence="3" key="1">
    <citation type="submission" date="2011-02" db="EMBL/GenBank/DDBJ databases">
        <title>The genome of the leaf-cutting ant Acromyrmex echinatior suggests key adaptations to social evolution and fungus farming.</title>
        <authorList>
            <person name="Nygaard S."/>
            <person name="Zhang G."/>
        </authorList>
    </citation>
    <scope>NUCLEOTIDE SEQUENCE</scope>
</reference>
<accession>F4X824</accession>
<sequence length="149" mass="15940">MAPILVLALVVLLVCNRGGGNVVLCPTGSHRHAATVPIYLRTYSTTRGVALPGRQRHSINVLLDASIHSARLSAARLQYETISGVLDLDDCGVCHVPGIRQGNVRSVVVNAAAVKQQPPPPPPPPPPPQQQLVEKDATSWTQFHLNSKI</sequence>
<dbReference type="EMBL" id="GL888911">
    <property type="protein sequence ID" value="EGI57405.1"/>
    <property type="molecule type" value="Genomic_DNA"/>
</dbReference>
<proteinExistence type="predicted"/>
<feature type="signal peptide" evidence="2">
    <location>
        <begin position="1"/>
        <end position="20"/>
    </location>
</feature>
<evidence type="ECO:0000256" key="1">
    <source>
        <dbReference type="SAM" id="MobiDB-lite"/>
    </source>
</evidence>
<dbReference type="InParanoid" id="F4X824"/>
<protein>
    <submittedName>
        <fullName evidence="3">Uncharacterized protein</fullName>
    </submittedName>
</protein>